<feature type="compositionally biased region" description="Basic and acidic residues" evidence="1">
    <location>
        <begin position="207"/>
        <end position="222"/>
    </location>
</feature>
<name>A0A1L9B3K2_9BACT</name>
<organism evidence="3 4">
    <name type="scientific">Cystobacter ferrugineus</name>
    <dbReference type="NCBI Taxonomy" id="83449"/>
    <lineage>
        <taxon>Bacteria</taxon>
        <taxon>Pseudomonadati</taxon>
        <taxon>Myxococcota</taxon>
        <taxon>Myxococcia</taxon>
        <taxon>Myxococcales</taxon>
        <taxon>Cystobacterineae</taxon>
        <taxon>Archangiaceae</taxon>
        <taxon>Cystobacter</taxon>
    </lineage>
</organism>
<gene>
    <name evidence="3" type="ORF">BON30_30295</name>
</gene>
<proteinExistence type="predicted"/>
<dbReference type="PANTHER" id="PTHR35604">
    <property type="entry name" value="TRANSPOSASE INSH FOR INSERTION SEQUENCE ELEMENT IS5A-RELATED"/>
    <property type="match status" value="1"/>
</dbReference>
<evidence type="ECO:0000259" key="2">
    <source>
        <dbReference type="Pfam" id="PF01609"/>
    </source>
</evidence>
<dbReference type="RefSeq" id="WP_071901954.1">
    <property type="nucleotide sequence ID" value="NZ_MPIN01000009.1"/>
</dbReference>
<feature type="region of interest" description="Disordered" evidence="1">
    <location>
        <begin position="196"/>
        <end position="246"/>
    </location>
</feature>
<feature type="domain" description="Transposase IS4-like" evidence="2">
    <location>
        <begin position="115"/>
        <end position="211"/>
    </location>
</feature>
<reference evidence="3 4" key="2">
    <citation type="submission" date="2016-12" db="EMBL/GenBank/DDBJ databases">
        <title>Draft Genome Sequence of Cystobacter ferrugineus Strain Cbfe23.</title>
        <authorList>
            <person name="Akbar S."/>
            <person name="Dowd S.E."/>
            <person name="Stevens D.C."/>
        </authorList>
    </citation>
    <scope>NUCLEOTIDE SEQUENCE [LARGE SCALE GENOMIC DNA]</scope>
    <source>
        <strain evidence="3 4">Cbfe23</strain>
    </source>
</reference>
<evidence type="ECO:0000256" key="1">
    <source>
        <dbReference type="SAM" id="MobiDB-lite"/>
    </source>
</evidence>
<accession>A0A1L9B3K2</accession>
<evidence type="ECO:0000313" key="4">
    <source>
        <dbReference type="Proteomes" id="UP000182229"/>
    </source>
</evidence>
<protein>
    <recommendedName>
        <fullName evidence="2">Transposase IS4-like domain-containing protein</fullName>
    </recommendedName>
</protein>
<dbReference type="AlphaFoldDB" id="A0A1L9B3K2"/>
<dbReference type="EMBL" id="MPIN01000009">
    <property type="protein sequence ID" value="OJH36800.1"/>
    <property type="molecule type" value="Genomic_DNA"/>
</dbReference>
<dbReference type="OrthoDB" id="5526284at2"/>
<dbReference type="GO" id="GO:0006313">
    <property type="term" value="P:DNA transposition"/>
    <property type="evidence" value="ECO:0007669"/>
    <property type="project" value="InterPro"/>
</dbReference>
<dbReference type="Proteomes" id="UP000182229">
    <property type="component" value="Unassembled WGS sequence"/>
</dbReference>
<reference evidence="4" key="1">
    <citation type="submission" date="2016-11" db="EMBL/GenBank/DDBJ databases">
        <authorList>
            <person name="Shukria A."/>
            <person name="Stevens D.C."/>
        </authorList>
    </citation>
    <scope>NUCLEOTIDE SEQUENCE [LARGE SCALE GENOMIC DNA]</scope>
    <source>
        <strain evidence="4">Cbfe23</strain>
    </source>
</reference>
<evidence type="ECO:0000313" key="3">
    <source>
        <dbReference type="EMBL" id="OJH36800.1"/>
    </source>
</evidence>
<feature type="region of interest" description="Disordered" evidence="1">
    <location>
        <begin position="78"/>
        <end position="122"/>
    </location>
</feature>
<dbReference type="GO" id="GO:0004803">
    <property type="term" value="F:transposase activity"/>
    <property type="evidence" value="ECO:0007669"/>
    <property type="project" value="InterPro"/>
</dbReference>
<dbReference type="GO" id="GO:0003677">
    <property type="term" value="F:DNA binding"/>
    <property type="evidence" value="ECO:0007669"/>
    <property type="project" value="InterPro"/>
</dbReference>
<dbReference type="Pfam" id="PF01609">
    <property type="entry name" value="DDE_Tnp_1"/>
    <property type="match status" value="1"/>
</dbReference>
<dbReference type="PANTHER" id="PTHR35604:SF2">
    <property type="entry name" value="TRANSPOSASE INSH FOR INSERTION SEQUENCE ELEMENT IS5A-RELATED"/>
    <property type="match status" value="1"/>
</dbReference>
<dbReference type="STRING" id="83449.BON30_30295"/>
<dbReference type="InterPro" id="IPR002559">
    <property type="entry name" value="Transposase_11"/>
</dbReference>
<comment type="caution">
    <text evidence="3">The sequence shown here is derived from an EMBL/GenBank/DDBJ whole genome shotgun (WGS) entry which is preliminary data.</text>
</comment>
<sequence length="246" mass="27468">MTAPIGPDFFLDMGLEEDSFDASTFAKNKERLLRADVAQLFFEGVVKKARRQRLLSREHFTVDGTLIEAWASLKSFKPKEKKDKEEPPDDPGNPTVDFHGEKRGNATHASTTDPEARLARKGWGKEARLSYAGYVLMENRHGLCVDVSLSLATGTAEREQALELVKQQKKKGVRVGTLGADKGYDTKDFVRKLREQGVVPHVAQNQNERRSSNVDARPERSSSWRSPKKPSDPSRGRLNPSFSAAC</sequence>
<keyword evidence="4" id="KW-1185">Reference proteome</keyword>